<accession>A0A0E9X809</accession>
<reference evidence="1" key="1">
    <citation type="submission" date="2014-11" db="EMBL/GenBank/DDBJ databases">
        <authorList>
            <person name="Amaro Gonzalez C."/>
        </authorList>
    </citation>
    <scope>NUCLEOTIDE SEQUENCE</scope>
</reference>
<reference evidence="1" key="2">
    <citation type="journal article" date="2015" name="Fish Shellfish Immunol.">
        <title>Early steps in the European eel (Anguilla anguilla)-Vibrio vulnificus interaction in the gills: Role of the RtxA13 toxin.</title>
        <authorList>
            <person name="Callol A."/>
            <person name="Pajuelo D."/>
            <person name="Ebbesson L."/>
            <person name="Teles M."/>
            <person name="MacKenzie S."/>
            <person name="Amaro C."/>
        </authorList>
    </citation>
    <scope>NUCLEOTIDE SEQUENCE</scope>
</reference>
<proteinExistence type="predicted"/>
<dbReference type="AlphaFoldDB" id="A0A0E9X809"/>
<dbReference type="EMBL" id="GBXM01009971">
    <property type="protein sequence ID" value="JAH98606.1"/>
    <property type="molecule type" value="Transcribed_RNA"/>
</dbReference>
<sequence length="29" mass="3174">MGGDEKNNLPVIQPVLVVQQFDTRECGAD</sequence>
<evidence type="ECO:0000313" key="1">
    <source>
        <dbReference type="EMBL" id="JAH98606.1"/>
    </source>
</evidence>
<name>A0A0E9X809_ANGAN</name>
<organism evidence="1">
    <name type="scientific">Anguilla anguilla</name>
    <name type="common">European freshwater eel</name>
    <name type="synonym">Muraena anguilla</name>
    <dbReference type="NCBI Taxonomy" id="7936"/>
    <lineage>
        <taxon>Eukaryota</taxon>
        <taxon>Metazoa</taxon>
        <taxon>Chordata</taxon>
        <taxon>Craniata</taxon>
        <taxon>Vertebrata</taxon>
        <taxon>Euteleostomi</taxon>
        <taxon>Actinopterygii</taxon>
        <taxon>Neopterygii</taxon>
        <taxon>Teleostei</taxon>
        <taxon>Anguilliformes</taxon>
        <taxon>Anguillidae</taxon>
        <taxon>Anguilla</taxon>
    </lineage>
</organism>
<protein>
    <submittedName>
        <fullName evidence="1">Uncharacterized protein</fullName>
    </submittedName>
</protein>